<keyword evidence="2" id="KW-1185">Reference proteome</keyword>
<comment type="caution">
    <text evidence="1">The sequence shown here is derived from an EMBL/GenBank/DDBJ whole genome shotgun (WGS) entry which is preliminary data.</text>
</comment>
<name>A0A3A4KGT2_9NOCA</name>
<dbReference type="OrthoDB" id="3232131at2"/>
<gene>
    <name evidence="1" type="ORF">D5S18_21120</name>
</gene>
<protein>
    <recommendedName>
        <fullName evidence="3">Transcriptional regulator</fullName>
    </recommendedName>
</protein>
<organism evidence="1 2">
    <name type="scientific">Nocardia panacis</name>
    <dbReference type="NCBI Taxonomy" id="2340916"/>
    <lineage>
        <taxon>Bacteria</taxon>
        <taxon>Bacillati</taxon>
        <taxon>Actinomycetota</taxon>
        <taxon>Actinomycetes</taxon>
        <taxon>Mycobacteriales</taxon>
        <taxon>Nocardiaceae</taxon>
        <taxon>Nocardia</taxon>
    </lineage>
</organism>
<proteinExistence type="predicted"/>
<dbReference type="RefSeq" id="WP_120042755.1">
    <property type="nucleotide sequence ID" value="NZ_QZFU01000023.1"/>
</dbReference>
<evidence type="ECO:0000313" key="1">
    <source>
        <dbReference type="EMBL" id="RJO73679.1"/>
    </source>
</evidence>
<dbReference type="Proteomes" id="UP000266677">
    <property type="component" value="Unassembled WGS sequence"/>
</dbReference>
<reference evidence="1 2" key="1">
    <citation type="submission" date="2018-09" db="EMBL/GenBank/DDBJ databases">
        <title>YIM PH21274 draft genome.</title>
        <authorList>
            <person name="Miao C."/>
        </authorList>
    </citation>
    <scope>NUCLEOTIDE SEQUENCE [LARGE SCALE GENOMIC DNA]</scope>
    <source>
        <strain evidence="1 2">YIM PH 21724</strain>
    </source>
</reference>
<dbReference type="AlphaFoldDB" id="A0A3A4KGT2"/>
<evidence type="ECO:0008006" key="3">
    <source>
        <dbReference type="Google" id="ProtNLM"/>
    </source>
</evidence>
<accession>A0A3A4KGT2</accession>
<sequence>MQRADGGSLSVTICGGLVAARVIDPISGDQPAHVRTFEHPLLRALSITALPPGSAPTVRSCRDWTENKPHIAGRLGSTLLTAMLAQHWLRRRPNDRALTITARGYENLSSTVSFEKD</sequence>
<dbReference type="EMBL" id="QZFU01000023">
    <property type="protein sequence ID" value="RJO73679.1"/>
    <property type="molecule type" value="Genomic_DNA"/>
</dbReference>
<evidence type="ECO:0000313" key="2">
    <source>
        <dbReference type="Proteomes" id="UP000266677"/>
    </source>
</evidence>